<proteinExistence type="predicted"/>
<name>A0A1G4MB43_LACFM</name>
<dbReference type="Proteomes" id="UP000190831">
    <property type="component" value="Chromosome D"/>
</dbReference>
<keyword evidence="2" id="KW-1185">Reference proteome</keyword>
<evidence type="ECO:0000313" key="2">
    <source>
        <dbReference type="Proteomes" id="UP000190831"/>
    </source>
</evidence>
<reference evidence="1 2" key="1">
    <citation type="submission" date="2016-03" db="EMBL/GenBank/DDBJ databases">
        <authorList>
            <person name="Devillers H."/>
        </authorList>
    </citation>
    <scope>NUCLEOTIDE SEQUENCE [LARGE SCALE GENOMIC DNA]</scope>
    <source>
        <strain evidence="1">CBS 6772</strain>
    </source>
</reference>
<organism evidence="1 2">
    <name type="scientific">Lachancea fermentati</name>
    <name type="common">Zygosaccharomyces fermentati</name>
    <dbReference type="NCBI Taxonomy" id="4955"/>
    <lineage>
        <taxon>Eukaryota</taxon>
        <taxon>Fungi</taxon>
        <taxon>Dikarya</taxon>
        <taxon>Ascomycota</taxon>
        <taxon>Saccharomycotina</taxon>
        <taxon>Saccharomycetes</taxon>
        <taxon>Saccharomycetales</taxon>
        <taxon>Saccharomycetaceae</taxon>
        <taxon>Lachancea</taxon>
    </lineage>
</organism>
<dbReference type="AlphaFoldDB" id="A0A1G4MB43"/>
<gene>
    <name evidence="1" type="ORF">LAFE_0D02190G</name>
</gene>
<protein>
    <submittedName>
        <fullName evidence="1">LAFE_0D02190g1_1</fullName>
    </submittedName>
</protein>
<sequence length="157" mass="16779">MRATRRSAPQTPPCPSGVMISTDVRPAHLARVCTAPATAPRARLASGAFLLPPPKNAHAQRCGPSCAHHARHGASACSCPQADAGSPMKIASLRSPLPAPFIPSRLFPPSRIRRCSRCSAQRGTRSAGRGLQPAAYLRMLGSLQLGWNDQMRLQEQK</sequence>
<accession>A0A1G4MB43</accession>
<evidence type="ECO:0000313" key="1">
    <source>
        <dbReference type="EMBL" id="SCW00971.1"/>
    </source>
</evidence>
<dbReference type="EMBL" id="LT598492">
    <property type="protein sequence ID" value="SCW00971.1"/>
    <property type="molecule type" value="Genomic_DNA"/>
</dbReference>